<evidence type="ECO:0000313" key="1">
    <source>
        <dbReference type="EMBL" id="MBB5057560.1"/>
    </source>
</evidence>
<gene>
    <name evidence="1" type="ORF">HDF16_002266</name>
</gene>
<organism evidence="1 2">
    <name type="scientific">Granulicella aggregans</name>
    <dbReference type="NCBI Taxonomy" id="474949"/>
    <lineage>
        <taxon>Bacteria</taxon>
        <taxon>Pseudomonadati</taxon>
        <taxon>Acidobacteriota</taxon>
        <taxon>Terriglobia</taxon>
        <taxon>Terriglobales</taxon>
        <taxon>Acidobacteriaceae</taxon>
        <taxon>Granulicella</taxon>
    </lineage>
</organism>
<evidence type="ECO:0000313" key="2">
    <source>
        <dbReference type="Proteomes" id="UP000540989"/>
    </source>
</evidence>
<dbReference type="EMBL" id="JACHIP010000003">
    <property type="protein sequence ID" value="MBB5057560.1"/>
    <property type="molecule type" value="Genomic_DNA"/>
</dbReference>
<dbReference type="RefSeq" id="WP_184216564.1">
    <property type="nucleotide sequence ID" value="NZ_JACHIP010000003.1"/>
</dbReference>
<dbReference type="InterPro" id="IPR025355">
    <property type="entry name" value="DUF4259"/>
</dbReference>
<name>A0A7W8E4U9_9BACT</name>
<dbReference type="AlphaFoldDB" id="A0A7W8E4U9"/>
<proteinExistence type="predicted"/>
<keyword evidence="2" id="KW-1185">Reference proteome</keyword>
<dbReference type="Proteomes" id="UP000540989">
    <property type="component" value="Unassembled WGS sequence"/>
</dbReference>
<sequence length="135" mass="14722">MSAWGTAIFENDDAADYAASIAEDSDLHQLERTLDRTLAVGSGDLEAQDGSEALAAADIVARLLGNWGIVDDYTANIDMWVKTVKLTPSAILVTKARDSVKRVETEPSELLELWAESDELTAWKSSVDKLAQRLL</sequence>
<accession>A0A7W8E4U9</accession>
<reference evidence="1 2" key="1">
    <citation type="submission" date="2020-08" db="EMBL/GenBank/DDBJ databases">
        <title>Genomic Encyclopedia of Type Strains, Phase IV (KMG-V): Genome sequencing to study the core and pangenomes of soil and plant-associated prokaryotes.</title>
        <authorList>
            <person name="Whitman W."/>
        </authorList>
    </citation>
    <scope>NUCLEOTIDE SEQUENCE [LARGE SCALE GENOMIC DNA]</scope>
    <source>
        <strain evidence="1 2">M8UP14</strain>
    </source>
</reference>
<comment type="caution">
    <text evidence="1">The sequence shown here is derived from an EMBL/GenBank/DDBJ whole genome shotgun (WGS) entry which is preliminary data.</text>
</comment>
<dbReference type="Pfam" id="PF14078">
    <property type="entry name" value="DUF4259"/>
    <property type="match status" value="1"/>
</dbReference>
<protein>
    <recommendedName>
        <fullName evidence="3">DUF4259 domain-containing protein</fullName>
    </recommendedName>
</protein>
<evidence type="ECO:0008006" key="3">
    <source>
        <dbReference type="Google" id="ProtNLM"/>
    </source>
</evidence>